<evidence type="ECO:0000313" key="2">
    <source>
        <dbReference type="EMBL" id="MSS58548.1"/>
    </source>
</evidence>
<dbReference type="PANTHER" id="PTHR30283">
    <property type="entry name" value="PEROXIDE STRESS RESPONSE PROTEIN YAAA"/>
    <property type="match status" value="1"/>
</dbReference>
<dbReference type="PANTHER" id="PTHR30283:SF4">
    <property type="entry name" value="PEROXIDE STRESS RESISTANCE PROTEIN YAAA"/>
    <property type="match status" value="1"/>
</dbReference>
<dbReference type="RefSeq" id="WP_105302557.1">
    <property type="nucleotide sequence ID" value="NZ_VUMN01000013.1"/>
</dbReference>
<comment type="similarity">
    <text evidence="1">Belongs to the UPF0246 family.</text>
</comment>
<dbReference type="Proteomes" id="UP000461880">
    <property type="component" value="Unassembled WGS sequence"/>
</dbReference>
<evidence type="ECO:0000256" key="1">
    <source>
        <dbReference type="HAMAP-Rule" id="MF_00652"/>
    </source>
</evidence>
<reference evidence="2 3" key="1">
    <citation type="submission" date="2019-08" db="EMBL/GenBank/DDBJ databases">
        <title>In-depth cultivation of the pig gut microbiome towards novel bacterial diversity and tailored functional studies.</title>
        <authorList>
            <person name="Wylensek D."/>
            <person name="Hitch T.C.A."/>
            <person name="Clavel T."/>
        </authorList>
    </citation>
    <scope>NUCLEOTIDE SEQUENCE [LARGE SCALE GENOMIC DNA]</scope>
    <source>
        <strain evidence="2 3">Oil+RF-744-GAM-WT-6</strain>
    </source>
</reference>
<organism evidence="2 3">
    <name type="scientific">Stecheria intestinalis</name>
    <dbReference type="NCBI Taxonomy" id="2606630"/>
    <lineage>
        <taxon>Bacteria</taxon>
        <taxon>Bacillati</taxon>
        <taxon>Bacillota</taxon>
        <taxon>Erysipelotrichia</taxon>
        <taxon>Erysipelotrichales</taxon>
        <taxon>Erysipelotrichaceae</taxon>
        <taxon>Stecheria</taxon>
    </lineage>
</organism>
<gene>
    <name evidence="2" type="primary">yaaA</name>
    <name evidence="2" type="ORF">FYJ51_06475</name>
</gene>
<comment type="caution">
    <text evidence="2">The sequence shown here is derived from an EMBL/GenBank/DDBJ whole genome shotgun (WGS) entry which is preliminary data.</text>
</comment>
<dbReference type="GO" id="GO:0033194">
    <property type="term" value="P:response to hydroperoxide"/>
    <property type="evidence" value="ECO:0007669"/>
    <property type="project" value="TreeGrafter"/>
</dbReference>
<keyword evidence="3" id="KW-1185">Reference proteome</keyword>
<protein>
    <recommendedName>
        <fullName evidence="1">UPF0246 protein FYJ51_06475</fullName>
    </recommendedName>
</protein>
<dbReference type="AlphaFoldDB" id="A0A7X2TGA9"/>
<evidence type="ECO:0000313" key="3">
    <source>
        <dbReference type="Proteomes" id="UP000461880"/>
    </source>
</evidence>
<dbReference type="GO" id="GO:0005829">
    <property type="term" value="C:cytosol"/>
    <property type="evidence" value="ECO:0007669"/>
    <property type="project" value="TreeGrafter"/>
</dbReference>
<proteinExistence type="inferred from homology"/>
<dbReference type="InterPro" id="IPR005583">
    <property type="entry name" value="YaaA"/>
</dbReference>
<dbReference type="Pfam" id="PF03883">
    <property type="entry name" value="H2O2_YaaD"/>
    <property type="match status" value="1"/>
</dbReference>
<sequence>MIVILSPAKKMVETGDDFQPEQMPEFLEDTMRLRKALCSLSEAERKKLWNCSDALAEKAEQLLKNDPSHPQSAAVFSYSGLAYQHLSASSMDDDMLAWIRTHLRILSGFYGILRPYDGVVPYRLEMQAQLACGNAGDLYEFWSDRLYQTIKDEQIFNLASEEYSRAILPYAKKGQVITITFLQEHHGKLVTKGSYAKMARGDMTRWMAEQNVSEPEELRKFNLHYSYSEDLSGAEEYVFIQKQKESGKDWE</sequence>
<dbReference type="EMBL" id="VUMN01000013">
    <property type="protein sequence ID" value="MSS58548.1"/>
    <property type="molecule type" value="Genomic_DNA"/>
</dbReference>
<dbReference type="NCBIfam" id="NF002543">
    <property type="entry name" value="PRK02101.1-4"/>
    <property type="match status" value="1"/>
</dbReference>
<name>A0A7X2TGA9_9FIRM</name>
<dbReference type="HAMAP" id="MF_00652">
    <property type="entry name" value="UPF0246"/>
    <property type="match status" value="1"/>
</dbReference>
<accession>A0A7X2TGA9</accession>